<dbReference type="EMBL" id="JAMKBJ010000001">
    <property type="protein sequence ID" value="MCZ8535941.1"/>
    <property type="molecule type" value="Genomic_DNA"/>
</dbReference>
<dbReference type="Proteomes" id="UP001152173">
    <property type="component" value="Unassembled WGS sequence"/>
</dbReference>
<keyword evidence="2" id="KW-1185">Reference proteome</keyword>
<reference evidence="1" key="1">
    <citation type="submission" date="2022-05" db="EMBL/GenBank/DDBJ databases">
        <authorList>
            <person name="Colautti A."/>
            <person name="Iacumin L."/>
        </authorList>
    </citation>
    <scope>NUCLEOTIDE SEQUENCE</scope>
    <source>
        <strain evidence="1">SK 55</strain>
    </source>
</reference>
<evidence type="ECO:0000313" key="1">
    <source>
        <dbReference type="EMBL" id="MCZ8535941.1"/>
    </source>
</evidence>
<gene>
    <name evidence="1" type="ORF">M9R32_01895</name>
</gene>
<evidence type="ECO:0000313" key="2">
    <source>
        <dbReference type="Proteomes" id="UP001152173"/>
    </source>
</evidence>
<accession>A0A9X3LFF2</accession>
<comment type="caution">
    <text evidence="1">The sequence shown here is derived from an EMBL/GenBank/DDBJ whole genome shotgun (WGS) entry which is preliminary data.</text>
</comment>
<proteinExistence type="predicted"/>
<protein>
    <submittedName>
        <fullName evidence="1">Uncharacterized protein</fullName>
    </submittedName>
</protein>
<sequence>MDEQVNTSLEYRLYDRTSSYKPLFHYEEIDLHQVLARRECDFYVKEGTVYKQTSSAIEGDWHVIYVEKHEEGEKEKEEFNLNNTLKLEMRRFNKRENYPLLQTLEFEHHIDILSRIGSVYHYINGQEWEKDSAEIDEDRRVYVLYLMETGYKMEGINT</sequence>
<name>A0A9X3LFF2_9BACL</name>
<dbReference type="AlphaFoldDB" id="A0A9X3LFF2"/>
<organism evidence="1 2">
    <name type="scientific">Paenisporosarcina quisquiliarum</name>
    <dbReference type="NCBI Taxonomy" id="365346"/>
    <lineage>
        <taxon>Bacteria</taxon>
        <taxon>Bacillati</taxon>
        <taxon>Bacillota</taxon>
        <taxon>Bacilli</taxon>
        <taxon>Bacillales</taxon>
        <taxon>Caryophanaceae</taxon>
        <taxon>Paenisporosarcina</taxon>
    </lineage>
</organism>